<keyword evidence="1" id="KW-0229">DNA integration</keyword>
<comment type="caution">
    <text evidence="4">The sequence shown here is derived from an EMBL/GenBank/DDBJ whole genome shotgun (WGS) entry which is preliminary data.</text>
</comment>
<dbReference type="GO" id="GO:0003677">
    <property type="term" value="F:DNA binding"/>
    <property type="evidence" value="ECO:0007669"/>
    <property type="project" value="InterPro"/>
</dbReference>
<gene>
    <name evidence="4" type="ORF">FHG71_02810</name>
</gene>
<evidence type="ECO:0000256" key="1">
    <source>
        <dbReference type="ARBA" id="ARBA00022908"/>
    </source>
</evidence>
<sequence>MPVKLYRRGQIWHYRGTVAGRRLRGSTGTTDKTLAQRIASDAESRAWKGHLDGPAAHLTFAQAAIAYREAEKPTRFLDKIEDHWRDTPVRQITAEAIRQSARKLYPNGKAATRNRQVIKPTVAIINFAAELGWCPPIKGKRFKEETAPKRPATKEWAEAFAAHASPHLGALCLLMLGTGARISEAMAITWGDVDLTRRLVTIRQNKVLDTRIAHLPPPVLAALANIPSNRQPETKVFPWAARDSVRQTWNNVCERAGIERLTPHSCRHGFATTLLRAGNDVKTVAKLGGWKDATTVLRTYAHAIDDPTLTDAIFGTPVTQVSNEGFATYLKGREIS</sequence>
<feature type="domain" description="Tyr recombinase" evidence="3">
    <location>
        <begin position="147"/>
        <end position="314"/>
    </location>
</feature>
<dbReference type="OrthoDB" id="7216962at2"/>
<dbReference type="GO" id="GO:0015074">
    <property type="term" value="P:DNA integration"/>
    <property type="evidence" value="ECO:0007669"/>
    <property type="project" value="UniProtKB-KW"/>
</dbReference>
<dbReference type="Proteomes" id="UP000305709">
    <property type="component" value="Unassembled WGS sequence"/>
</dbReference>
<dbReference type="GO" id="GO:0006310">
    <property type="term" value="P:DNA recombination"/>
    <property type="evidence" value="ECO:0007669"/>
    <property type="project" value="UniProtKB-KW"/>
</dbReference>
<reference evidence="4 5" key="1">
    <citation type="submission" date="2019-06" db="EMBL/GenBank/DDBJ databases">
        <authorList>
            <person name="Jiang L."/>
        </authorList>
    </citation>
    <scope>NUCLEOTIDE SEQUENCE [LARGE SCALE GENOMIC DNA]</scope>
    <source>
        <strain evidence="4 5">YIM 48858</strain>
    </source>
</reference>
<dbReference type="EMBL" id="VDFV01000002">
    <property type="protein sequence ID" value="TNC74142.1"/>
    <property type="molecule type" value="Genomic_DNA"/>
</dbReference>
<dbReference type="PANTHER" id="PTHR30349:SF64">
    <property type="entry name" value="PROPHAGE INTEGRASE INTD-RELATED"/>
    <property type="match status" value="1"/>
</dbReference>
<keyword evidence="5" id="KW-1185">Reference proteome</keyword>
<proteinExistence type="predicted"/>
<dbReference type="CDD" id="cd01189">
    <property type="entry name" value="INT_ICEBs1_C_like"/>
    <property type="match status" value="1"/>
</dbReference>
<dbReference type="PROSITE" id="PS51898">
    <property type="entry name" value="TYR_RECOMBINASE"/>
    <property type="match status" value="1"/>
</dbReference>
<dbReference type="InterPro" id="IPR050090">
    <property type="entry name" value="Tyrosine_recombinase_XerCD"/>
</dbReference>
<keyword evidence="2" id="KW-0233">DNA recombination</keyword>
<dbReference type="PANTHER" id="PTHR30349">
    <property type="entry name" value="PHAGE INTEGRASE-RELATED"/>
    <property type="match status" value="1"/>
</dbReference>
<evidence type="ECO:0000259" key="3">
    <source>
        <dbReference type="PROSITE" id="PS51898"/>
    </source>
</evidence>
<dbReference type="InterPro" id="IPR013762">
    <property type="entry name" value="Integrase-like_cat_sf"/>
</dbReference>
<protein>
    <submittedName>
        <fullName evidence="4">Site-specific integrase</fullName>
    </submittedName>
</protein>
<dbReference type="AlphaFoldDB" id="A0A5C4NJ60"/>
<dbReference type="SUPFAM" id="SSF56349">
    <property type="entry name" value="DNA breaking-rejoining enzymes"/>
    <property type="match status" value="1"/>
</dbReference>
<organism evidence="4 5">
    <name type="scientific">Rubellimicrobium roseum</name>
    <dbReference type="NCBI Taxonomy" id="687525"/>
    <lineage>
        <taxon>Bacteria</taxon>
        <taxon>Pseudomonadati</taxon>
        <taxon>Pseudomonadota</taxon>
        <taxon>Alphaproteobacteria</taxon>
        <taxon>Rhodobacterales</taxon>
        <taxon>Roseobacteraceae</taxon>
        <taxon>Rubellimicrobium</taxon>
    </lineage>
</organism>
<evidence type="ECO:0000256" key="2">
    <source>
        <dbReference type="ARBA" id="ARBA00023172"/>
    </source>
</evidence>
<name>A0A5C4NJ60_9RHOB</name>
<dbReference type="Gene3D" id="1.10.443.10">
    <property type="entry name" value="Intergrase catalytic core"/>
    <property type="match status" value="1"/>
</dbReference>
<dbReference type="InterPro" id="IPR011010">
    <property type="entry name" value="DNA_brk_join_enz"/>
</dbReference>
<dbReference type="RefSeq" id="WP_139080104.1">
    <property type="nucleotide sequence ID" value="NZ_VDFV01000002.1"/>
</dbReference>
<dbReference type="Pfam" id="PF00589">
    <property type="entry name" value="Phage_integrase"/>
    <property type="match status" value="1"/>
</dbReference>
<evidence type="ECO:0000313" key="5">
    <source>
        <dbReference type="Proteomes" id="UP000305709"/>
    </source>
</evidence>
<accession>A0A5C4NJ60</accession>
<evidence type="ECO:0000313" key="4">
    <source>
        <dbReference type="EMBL" id="TNC74142.1"/>
    </source>
</evidence>
<dbReference type="InterPro" id="IPR002104">
    <property type="entry name" value="Integrase_catalytic"/>
</dbReference>